<dbReference type="InterPro" id="IPR046338">
    <property type="entry name" value="GAIN_dom_sf"/>
</dbReference>
<dbReference type="AlphaFoldDB" id="A0A8C6UNP8"/>
<dbReference type="Gene3D" id="2.10.25.10">
    <property type="entry name" value="Laminin"/>
    <property type="match status" value="4"/>
</dbReference>
<keyword evidence="7" id="KW-1015">Disulfide bond</keyword>
<dbReference type="SUPFAM" id="SSF57196">
    <property type="entry name" value="EGF/Laminin"/>
    <property type="match status" value="4"/>
</dbReference>
<keyword evidence="6 9" id="KW-0472">Membrane</keyword>
<evidence type="ECO:0000256" key="8">
    <source>
        <dbReference type="PROSITE-ProRule" id="PRU00076"/>
    </source>
</evidence>
<dbReference type="Gene3D" id="2.60.220.50">
    <property type="match status" value="1"/>
</dbReference>
<dbReference type="InterPro" id="IPR000832">
    <property type="entry name" value="GPCR_2_secretin-like"/>
</dbReference>
<dbReference type="GO" id="GO:0005886">
    <property type="term" value="C:plasma membrane"/>
    <property type="evidence" value="ECO:0007669"/>
    <property type="project" value="UniProtKB-SubCell"/>
</dbReference>
<dbReference type="GO" id="GO:0007189">
    <property type="term" value="P:adenylate cyclase-activating G protein-coupled receptor signaling pathway"/>
    <property type="evidence" value="ECO:0007669"/>
    <property type="project" value="TreeGrafter"/>
</dbReference>
<comment type="caution">
    <text evidence="8">Lacks conserved residue(s) required for the propagation of feature annotation.</text>
</comment>
<feature type="transmembrane region" description="Helical" evidence="9">
    <location>
        <begin position="480"/>
        <end position="501"/>
    </location>
</feature>
<dbReference type="SMART" id="SM00179">
    <property type="entry name" value="EGF_CA"/>
    <property type="match status" value="4"/>
</dbReference>
<comment type="subcellular location">
    <subcellularLocation>
        <location evidence="1">Cell membrane</location>
        <topology evidence="1">Multi-pass membrane protein</topology>
    </subcellularLocation>
</comment>
<protein>
    <submittedName>
        <fullName evidence="12">Uncharacterized protein</fullName>
    </submittedName>
</protein>
<evidence type="ECO:0000313" key="12">
    <source>
        <dbReference type="Ensembl" id="ENSNMLP00000035648.1"/>
    </source>
</evidence>
<evidence type="ECO:0000256" key="1">
    <source>
        <dbReference type="ARBA" id="ARBA00004651"/>
    </source>
</evidence>
<feature type="transmembrane region" description="Helical" evidence="9">
    <location>
        <begin position="379"/>
        <end position="402"/>
    </location>
</feature>
<evidence type="ECO:0000313" key="13">
    <source>
        <dbReference type="Proteomes" id="UP000694523"/>
    </source>
</evidence>
<dbReference type="GO" id="GO:0007166">
    <property type="term" value="P:cell surface receptor signaling pathway"/>
    <property type="evidence" value="ECO:0007669"/>
    <property type="project" value="InterPro"/>
</dbReference>
<evidence type="ECO:0000256" key="6">
    <source>
        <dbReference type="ARBA" id="ARBA00023136"/>
    </source>
</evidence>
<organism evidence="12 13">
    <name type="scientific">Neogobius melanostomus</name>
    <name type="common">round goby</name>
    <dbReference type="NCBI Taxonomy" id="47308"/>
    <lineage>
        <taxon>Eukaryota</taxon>
        <taxon>Metazoa</taxon>
        <taxon>Chordata</taxon>
        <taxon>Craniata</taxon>
        <taxon>Vertebrata</taxon>
        <taxon>Euteleostomi</taxon>
        <taxon>Actinopterygii</taxon>
        <taxon>Neopterygii</taxon>
        <taxon>Teleostei</taxon>
        <taxon>Neoteleostei</taxon>
        <taxon>Acanthomorphata</taxon>
        <taxon>Gobiaria</taxon>
        <taxon>Gobiiformes</taxon>
        <taxon>Gobioidei</taxon>
        <taxon>Gobiidae</taxon>
        <taxon>Benthophilinae</taxon>
        <taxon>Neogobiini</taxon>
        <taxon>Neogobius</taxon>
    </lineage>
</organism>
<feature type="domain" description="G-protein coupled receptors family 2 profile 2" evidence="11">
    <location>
        <begin position="432"/>
        <end position="600"/>
    </location>
</feature>
<feature type="transmembrane region" description="Helical" evidence="9">
    <location>
        <begin position="438"/>
        <end position="460"/>
    </location>
</feature>
<dbReference type="Proteomes" id="UP000694523">
    <property type="component" value="Unplaced"/>
</dbReference>
<dbReference type="Pfam" id="PF07645">
    <property type="entry name" value="EGF_CA"/>
    <property type="match status" value="4"/>
</dbReference>
<feature type="transmembrane region" description="Helical" evidence="9">
    <location>
        <begin position="414"/>
        <end position="432"/>
    </location>
</feature>
<dbReference type="PANTHER" id="PTHR12011:SF469">
    <property type="entry name" value="ADHESION G PROTEIN-COUPLED RECEPTOR E1-RELATED"/>
    <property type="match status" value="1"/>
</dbReference>
<dbReference type="InterPro" id="IPR049883">
    <property type="entry name" value="NOTCH1_EGF-like"/>
</dbReference>
<proteinExistence type="predicted"/>
<evidence type="ECO:0000256" key="5">
    <source>
        <dbReference type="ARBA" id="ARBA00022989"/>
    </source>
</evidence>
<dbReference type="PANTHER" id="PTHR12011">
    <property type="entry name" value="ADHESION G-PROTEIN COUPLED RECEPTOR"/>
    <property type="match status" value="1"/>
</dbReference>
<dbReference type="InterPro" id="IPR017981">
    <property type="entry name" value="GPCR_2-like_7TM"/>
</dbReference>
<evidence type="ECO:0000256" key="2">
    <source>
        <dbReference type="ARBA" id="ARBA00022475"/>
    </source>
</evidence>
<dbReference type="GO" id="GO:0005509">
    <property type="term" value="F:calcium ion binding"/>
    <property type="evidence" value="ECO:0007669"/>
    <property type="project" value="InterPro"/>
</dbReference>
<dbReference type="InterPro" id="IPR001881">
    <property type="entry name" value="EGF-like_Ca-bd_dom"/>
</dbReference>
<dbReference type="Pfam" id="PF01825">
    <property type="entry name" value="GPS"/>
    <property type="match status" value="1"/>
</dbReference>
<feature type="domain" description="EGF-like" evidence="10">
    <location>
        <begin position="114"/>
        <end position="150"/>
    </location>
</feature>
<keyword evidence="3 8" id="KW-0245">EGF-like domain</keyword>
<keyword evidence="13" id="KW-1185">Reference proteome</keyword>
<evidence type="ECO:0000256" key="4">
    <source>
        <dbReference type="ARBA" id="ARBA00022692"/>
    </source>
</evidence>
<dbReference type="PROSITE" id="PS50026">
    <property type="entry name" value="EGF_3"/>
    <property type="match status" value="3"/>
</dbReference>
<feature type="domain" description="EGF-like" evidence="10">
    <location>
        <begin position="42"/>
        <end position="78"/>
    </location>
</feature>
<feature type="transmembrane region" description="Helical" evidence="9">
    <location>
        <begin position="521"/>
        <end position="538"/>
    </location>
</feature>
<dbReference type="PROSITE" id="PS01187">
    <property type="entry name" value="EGF_CA"/>
    <property type="match status" value="1"/>
</dbReference>
<evidence type="ECO:0000256" key="3">
    <source>
        <dbReference type="ARBA" id="ARBA00022536"/>
    </source>
</evidence>
<dbReference type="Pfam" id="PF00002">
    <property type="entry name" value="7tm_2"/>
    <property type="match status" value="1"/>
</dbReference>
<reference evidence="12" key="1">
    <citation type="submission" date="2025-08" db="UniProtKB">
        <authorList>
            <consortium name="Ensembl"/>
        </authorList>
    </citation>
    <scope>IDENTIFICATION</scope>
</reference>
<feature type="domain" description="EGF-like" evidence="10">
    <location>
        <begin position="165"/>
        <end position="201"/>
    </location>
</feature>
<sequence>LWPGWIMVALLEPKPFFLDTRLVSFNGSRPFPWLNLCFSVADIDECASSPCVSNTTCTNYGGGFRCECLTGFKPTDGINPPASNNPCTGAVTITHSHSDNSCISYSLSCVFYKDVDECLAGPCGGNEICLNNLGSFACECATGFANVTGGTKPPCQGKATRELTHVDECLEDVCGEYEICLNNPGSFACKCATGFENVTGGTKPPCQGKIHSDTDECSKTPDICGFLGVCTNVLGLFLCSCLEGSYPNTGVLWTMGVTYCRGTMSLSYKCANRYVMLDFGHSLMIIVEVSKLCWGLLPQLLPESGLVNCVYWNISTQQLMDLLSGGGDEDAEAYSGEWSEEGCWVSHTNESYTVCSCSHLSTFALILQTGEVFCSVTSFILQICVIIGLFFFALAILTFLLCSWNPKINNTARLHLCLNLGLILILIPSQQACKAMAGILHFVVVASFVWMLLEAVQLYILVRRLNKVQVIKRDGFPPLVLLLIGYGVPLVIVGVSASVYHPGYGSNAICENKCLCFQLNFLLFGATLWSLRTTLANMRSGASDSKDTKLVLFKIVAQFVILGCTWILGLYQSNLFFQILFIVLNSQQGTFLYIVHCVLNKEVTALHH</sequence>
<dbReference type="InterPro" id="IPR000742">
    <property type="entry name" value="EGF"/>
</dbReference>
<keyword evidence="2" id="KW-1003">Cell membrane</keyword>
<name>A0A8C6UNP8_9GOBI</name>
<keyword evidence="5 9" id="KW-1133">Transmembrane helix</keyword>
<evidence type="ECO:0000259" key="11">
    <source>
        <dbReference type="PROSITE" id="PS50261"/>
    </source>
</evidence>
<dbReference type="SMART" id="SM00181">
    <property type="entry name" value="EGF"/>
    <property type="match status" value="4"/>
</dbReference>
<feature type="transmembrane region" description="Helical" evidence="9">
    <location>
        <begin position="550"/>
        <end position="569"/>
    </location>
</feature>
<reference evidence="12" key="2">
    <citation type="submission" date="2025-09" db="UniProtKB">
        <authorList>
            <consortium name="Ensembl"/>
        </authorList>
    </citation>
    <scope>IDENTIFICATION</scope>
</reference>
<evidence type="ECO:0000259" key="10">
    <source>
        <dbReference type="PROSITE" id="PS50026"/>
    </source>
</evidence>
<dbReference type="SMART" id="SM00303">
    <property type="entry name" value="GPS"/>
    <property type="match status" value="1"/>
</dbReference>
<dbReference type="InterPro" id="IPR000152">
    <property type="entry name" value="EGF-type_Asp/Asn_hydroxyl_site"/>
</dbReference>
<dbReference type="InterPro" id="IPR000203">
    <property type="entry name" value="GPS"/>
</dbReference>
<dbReference type="PROSITE" id="PS50261">
    <property type="entry name" value="G_PROTEIN_RECEP_F2_4"/>
    <property type="match status" value="1"/>
</dbReference>
<feature type="transmembrane region" description="Helical" evidence="9">
    <location>
        <begin position="575"/>
        <end position="599"/>
    </location>
</feature>
<evidence type="ECO:0000256" key="7">
    <source>
        <dbReference type="ARBA" id="ARBA00023157"/>
    </source>
</evidence>
<dbReference type="Gene3D" id="1.20.1070.10">
    <property type="entry name" value="Rhodopsin 7-helix transmembrane proteins"/>
    <property type="match status" value="1"/>
</dbReference>
<evidence type="ECO:0000256" key="9">
    <source>
        <dbReference type="SAM" id="Phobius"/>
    </source>
</evidence>
<dbReference type="GO" id="GO:0004930">
    <property type="term" value="F:G protein-coupled receptor activity"/>
    <property type="evidence" value="ECO:0007669"/>
    <property type="project" value="InterPro"/>
</dbReference>
<keyword evidence="4 9" id="KW-0812">Transmembrane</keyword>
<dbReference type="PROSITE" id="PS00010">
    <property type="entry name" value="ASX_HYDROXYL"/>
    <property type="match status" value="3"/>
</dbReference>
<accession>A0A8C6UNP8</accession>
<dbReference type="InterPro" id="IPR018097">
    <property type="entry name" value="EGF_Ca-bd_CS"/>
</dbReference>
<dbReference type="Ensembl" id="ENSNMLT00000039708.1">
    <property type="protein sequence ID" value="ENSNMLP00000035648.1"/>
    <property type="gene ID" value="ENSNMLG00000022133.1"/>
</dbReference>
<dbReference type="CDD" id="cd00054">
    <property type="entry name" value="EGF_CA"/>
    <property type="match status" value="3"/>
</dbReference>